<gene>
    <name evidence="1" type="ORF">GcM3_024055</name>
</gene>
<name>A0A420J6U1_9PEZI</name>
<organism evidence="1 2">
    <name type="scientific">Golovinomyces cichoracearum</name>
    <dbReference type="NCBI Taxonomy" id="62708"/>
    <lineage>
        <taxon>Eukaryota</taxon>
        <taxon>Fungi</taxon>
        <taxon>Dikarya</taxon>
        <taxon>Ascomycota</taxon>
        <taxon>Pezizomycotina</taxon>
        <taxon>Leotiomycetes</taxon>
        <taxon>Erysiphales</taxon>
        <taxon>Erysiphaceae</taxon>
        <taxon>Golovinomyces</taxon>
    </lineage>
</organism>
<accession>A0A420J6U1</accession>
<sequence length="73" mass="8372">MMSLWLGPDARKYIKSVAFISFKNTADQRNTGGLKSYAIHRKVYHYQADLGLETALTVPQFCQLSLFDPKYAR</sequence>
<evidence type="ECO:0000313" key="2">
    <source>
        <dbReference type="Proteomes" id="UP000283383"/>
    </source>
</evidence>
<protein>
    <submittedName>
        <fullName evidence="1">Uncharacterized protein</fullName>
    </submittedName>
</protein>
<dbReference type="EMBL" id="MCBQ01002435">
    <property type="protein sequence ID" value="RKF82499.1"/>
    <property type="molecule type" value="Genomic_DNA"/>
</dbReference>
<proteinExistence type="predicted"/>
<keyword evidence="2" id="KW-1185">Reference proteome</keyword>
<reference evidence="1 2" key="1">
    <citation type="journal article" date="2018" name="BMC Genomics">
        <title>Comparative genome analyses reveal sequence features reflecting distinct modes of host-adaptation between dicot and monocot powdery mildew.</title>
        <authorList>
            <person name="Wu Y."/>
            <person name="Ma X."/>
            <person name="Pan Z."/>
            <person name="Kale S.D."/>
            <person name="Song Y."/>
            <person name="King H."/>
            <person name="Zhang Q."/>
            <person name="Presley C."/>
            <person name="Deng X."/>
            <person name="Wei C.I."/>
            <person name="Xiao S."/>
        </authorList>
    </citation>
    <scope>NUCLEOTIDE SEQUENCE [LARGE SCALE GENOMIC DNA]</scope>
    <source>
        <strain evidence="1">UMSG3</strain>
    </source>
</reference>
<dbReference type="AlphaFoldDB" id="A0A420J6U1"/>
<evidence type="ECO:0000313" key="1">
    <source>
        <dbReference type="EMBL" id="RKF82499.1"/>
    </source>
</evidence>
<comment type="caution">
    <text evidence="1">The sequence shown here is derived from an EMBL/GenBank/DDBJ whole genome shotgun (WGS) entry which is preliminary data.</text>
</comment>
<dbReference type="Proteomes" id="UP000283383">
    <property type="component" value="Unassembled WGS sequence"/>
</dbReference>